<dbReference type="InterPro" id="IPR005149">
    <property type="entry name" value="Tscrpt_reg_PadR_N"/>
</dbReference>
<proteinExistence type="predicted"/>
<dbReference type="Proteomes" id="UP000256530">
    <property type="component" value="Unassembled WGS sequence"/>
</dbReference>
<dbReference type="AlphaFoldDB" id="A0A3D9V2J3"/>
<dbReference type="SUPFAM" id="SSF46785">
    <property type="entry name" value="Winged helix' DNA-binding domain"/>
    <property type="match status" value="1"/>
</dbReference>
<protein>
    <submittedName>
        <fullName evidence="2">PadR family transcriptional regulator</fullName>
    </submittedName>
</protein>
<dbReference type="InterPro" id="IPR036388">
    <property type="entry name" value="WH-like_DNA-bd_sf"/>
</dbReference>
<feature type="domain" description="Transcription regulator PadR N-terminal" evidence="1">
    <location>
        <begin position="58"/>
        <end position="130"/>
    </location>
</feature>
<comment type="caution">
    <text evidence="2">The sequence shown here is derived from an EMBL/GenBank/DDBJ whole genome shotgun (WGS) entry which is preliminary data.</text>
</comment>
<dbReference type="PANTHER" id="PTHR33169">
    <property type="entry name" value="PADR-FAMILY TRANSCRIPTIONAL REGULATOR"/>
    <property type="match status" value="1"/>
</dbReference>
<evidence type="ECO:0000313" key="2">
    <source>
        <dbReference type="EMBL" id="REF32384.1"/>
    </source>
</evidence>
<accession>A0A3D9V2J3</accession>
<reference evidence="2 3" key="1">
    <citation type="submission" date="2018-08" db="EMBL/GenBank/DDBJ databases">
        <title>Freshwater and sediment microbial communities from various areas in North America, analyzing microbe dynamics in response to fracking.</title>
        <authorList>
            <person name="Lamendella R."/>
        </authorList>
    </citation>
    <scope>NUCLEOTIDE SEQUENCE [LARGE SCALE GENOMIC DNA]</scope>
    <source>
        <strain evidence="2 3">DB-1</strain>
    </source>
</reference>
<dbReference type="PANTHER" id="PTHR33169:SF14">
    <property type="entry name" value="TRANSCRIPTIONAL REGULATOR RV3488"/>
    <property type="match status" value="1"/>
</dbReference>
<dbReference type="Gene3D" id="1.10.10.10">
    <property type="entry name" value="Winged helix-like DNA-binding domain superfamily/Winged helix DNA-binding domain"/>
    <property type="match status" value="1"/>
</dbReference>
<organism evidence="2 3">
    <name type="scientific">Bacillus mycoides</name>
    <dbReference type="NCBI Taxonomy" id="1405"/>
    <lineage>
        <taxon>Bacteria</taxon>
        <taxon>Bacillati</taxon>
        <taxon>Bacillota</taxon>
        <taxon>Bacilli</taxon>
        <taxon>Bacillales</taxon>
        <taxon>Bacillaceae</taxon>
        <taxon>Bacillus</taxon>
        <taxon>Bacillus cereus group</taxon>
    </lineage>
</organism>
<name>A0A3D9V2J3_BACMY</name>
<dbReference type="Pfam" id="PF03551">
    <property type="entry name" value="PadR"/>
    <property type="match status" value="1"/>
</dbReference>
<dbReference type="InterPro" id="IPR036390">
    <property type="entry name" value="WH_DNA-bd_sf"/>
</dbReference>
<evidence type="ECO:0000259" key="1">
    <source>
        <dbReference type="Pfam" id="PF03551"/>
    </source>
</evidence>
<dbReference type="InterPro" id="IPR052509">
    <property type="entry name" value="Metal_resp_DNA-bind_regulator"/>
</dbReference>
<evidence type="ECO:0000313" key="3">
    <source>
        <dbReference type="Proteomes" id="UP000256530"/>
    </source>
</evidence>
<gene>
    <name evidence="2" type="ORF">DET55_120108</name>
</gene>
<sequence length="159" mass="18087">MLFNKIKTGIAISPPYHFKIDIALHEPYTVNNSILSLTVYILGGIFMKHTGRHTGAFLLLFLAEGDNYGGQLLQKCVEELPVNPIDSAILYRTLKKLENEGAIESYVSTSVPDKPRKMYKITIAGKEQLADFQMDIEEKMKNLSFFLDKYKDLKESNHD</sequence>
<dbReference type="EMBL" id="QTTY01000020">
    <property type="protein sequence ID" value="REF32384.1"/>
    <property type="molecule type" value="Genomic_DNA"/>
</dbReference>